<dbReference type="EMBL" id="MSZS01000011">
    <property type="protein sequence ID" value="PKX88864.1"/>
    <property type="molecule type" value="Genomic_DNA"/>
</dbReference>
<sequence>MRPVNNKQVTQIFVETVPAPRKSAANAKAVGETSLNRRLVKKSEPPWKTFKKCYKCNLAGTIAVIRRYPSKDANRILEILCLMHHKNVIAVSECFHPSDAFYTLSNFLPLTLDYIKYIKDDRAVGINNLKHWEKCSAAVEFLSAMTSASSFKELKQFALISACTFYSYISLLEDVEKGMNVTTFSSKDRLLK</sequence>
<evidence type="ECO:0000313" key="1">
    <source>
        <dbReference type="EMBL" id="PKX88864.1"/>
    </source>
</evidence>
<evidence type="ECO:0000313" key="2">
    <source>
        <dbReference type="Proteomes" id="UP000234474"/>
    </source>
</evidence>
<dbReference type="Proteomes" id="UP000234474">
    <property type="component" value="Unassembled WGS sequence"/>
</dbReference>
<dbReference type="AlphaFoldDB" id="A0A2I1BU42"/>
<organism evidence="1 2">
    <name type="scientific">Aspergillus novofumigatus (strain IBT 16806)</name>
    <dbReference type="NCBI Taxonomy" id="1392255"/>
    <lineage>
        <taxon>Eukaryota</taxon>
        <taxon>Fungi</taxon>
        <taxon>Dikarya</taxon>
        <taxon>Ascomycota</taxon>
        <taxon>Pezizomycotina</taxon>
        <taxon>Eurotiomycetes</taxon>
        <taxon>Eurotiomycetidae</taxon>
        <taxon>Eurotiales</taxon>
        <taxon>Aspergillaceae</taxon>
        <taxon>Aspergillus</taxon>
        <taxon>Aspergillus subgen. Fumigati</taxon>
    </lineage>
</organism>
<name>A0A2I1BU42_ASPN1</name>
<protein>
    <recommendedName>
        <fullName evidence="3">Protein kinase domain-containing protein</fullName>
    </recommendedName>
</protein>
<dbReference type="VEuPathDB" id="FungiDB:P174DRAFT_464611"/>
<keyword evidence="2" id="KW-1185">Reference proteome</keyword>
<reference evidence="2" key="1">
    <citation type="journal article" date="2018" name="Proc. Natl. Acad. Sci. U.S.A.">
        <title>Linking secondary metabolites to gene clusters through genome sequencing of six diverse Aspergillus species.</title>
        <authorList>
            <person name="Kaerboelling I."/>
            <person name="Vesth T.C."/>
            <person name="Frisvad J.C."/>
            <person name="Nybo J.L."/>
            <person name="Theobald S."/>
            <person name="Kuo A."/>
            <person name="Bowyer P."/>
            <person name="Matsuda Y."/>
            <person name="Mondo S."/>
            <person name="Lyhne E.K."/>
            <person name="Kogle M.E."/>
            <person name="Clum A."/>
            <person name="Lipzen A."/>
            <person name="Salamov A."/>
            <person name="Ngan C.Y."/>
            <person name="Daum C."/>
            <person name="Chiniquy J."/>
            <person name="Barry K."/>
            <person name="LaButti K."/>
            <person name="Haridas S."/>
            <person name="Simmons B.A."/>
            <person name="Magnuson J.K."/>
            <person name="Mortensen U.H."/>
            <person name="Larsen T.O."/>
            <person name="Grigoriev I.V."/>
            <person name="Baker S.E."/>
            <person name="Andersen M.R."/>
        </authorList>
    </citation>
    <scope>NUCLEOTIDE SEQUENCE [LARGE SCALE GENOMIC DNA]</scope>
    <source>
        <strain evidence="2">IBT 16806</strain>
    </source>
</reference>
<dbReference type="OrthoDB" id="4062651at2759"/>
<comment type="caution">
    <text evidence="1">The sequence shown here is derived from an EMBL/GenBank/DDBJ whole genome shotgun (WGS) entry which is preliminary data.</text>
</comment>
<dbReference type="RefSeq" id="XP_024677459.1">
    <property type="nucleotide sequence ID" value="XM_024830415.1"/>
</dbReference>
<evidence type="ECO:0008006" key="3">
    <source>
        <dbReference type="Google" id="ProtNLM"/>
    </source>
</evidence>
<dbReference type="GeneID" id="36537741"/>
<gene>
    <name evidence="1" type="ORF">P174DRAFT_464611</name>
</gene>
<proteinExistence type="predicted"/>
<accession>A0A2I1BU42</accession>